<keyword evidence="3" id="KW-1185">Reference proteome</keyword>
<comment type="caution">
    <text evidence="2">The sequence shown here is derived from an EMBL/GenBank/DDBJ whole genome shotgun (WGS) entry which is preliminary data.</text>
</comment>
<name>A0A562JWC7_9BACI</name>
<feature type="transmembrane region" description="Helical" evidence="1">
    <location>
        <begin position="47"/>
        <end position="67"/>
    </location>
</feature>
<gene>
    <name evidence="2" type="ORF">IQ19_02436</name>
</gene>
<sequence>MAIYIFVFIVFLIYLPIYSAIKKKYNIQEPKDKEKMTFTYINKLHKIVENSLTVVILIGLFLLGFVFKYDYRPSYLIVSFLIIFAARGIMEWKYEKESRLYFLSVLSIATLFIVFLGFEFLT</sequence>
<keyword evidence="1" id="KW-0472">Membrane</keyword>
<dbReference type="Proteomes" id="UP000318667">
    <property type="component" value="Unassembled WGS sequence"/>
</dbReference>
<accession>A0A562JWC7</accession>
<dbReference type="AlphaFoldDB" id="A0A562JWC7"/>
<dbReference type="OrthoDB" id="2455559at2"/>
<evidence type="ECO:0000313" key="3">
    <source>
        <dbReference type="Proteomes" id="UP000318667"/>
    </source>
</evidence>
<feature type="transmembrane region" description="Helical" evidence="1">
    <location>
        <begin position="101"/>
        <end position="121"/>
    </location>
</feature>
<organism evidence="2 3">
    <name type="scientific">Cytobacillus oceanisediminis</name>
    <dbReference type="NCBI Taxonomy" id="665099"/>
    <lineage>
        <taxon>Bacteria</taxon>
        <taxon>Bacillati</taxon>
        <taxon>Bacillota</taxon>
        <taxon>Bacilli</taxon>
        <taxon>Bacillales</taxon>
        <taxon>Bacillaceae</taxon>
        <taxon>Cytobacillus</taxon>
    </lineage>
</organism>
<keyword evidence="1" id="KW-0812">Transmembrane</keyword>
<dbReference type="GeneID" id="65403620"/>
<feature type="transmembrane region" description="Helical" evidence="1">
    <location>
        <begin position="73"/>
        <end position="89"/>
    </location>
</feature>
<feature type="transmembrane region" description="Helical" evidence="1">
    <location>
        <begin position="6"/>
        <end position="26"/>
    </location>
</feature>
<evidence type="ECO:0000256" key="1">
    <source>
        <dbReference type="SAM" id="Phobius"/>
    </source>
</evidence>
<proteinExistence type="predicted"/>
<protein>
    <submittedName>
        <fullName evidence="2">Uncharacterized protein DUF4181</fullName>
    </submittedName>
</protein>
<dbReference type="Pfam" id="PF13789">
    <property type="entry name" value="DUF4181"/>
    <property type="match status" value="1"/>
</dbReference>
<dbReference type="InterPro" id="IPR025441">
    <property type="entry name" value="DUF4181"/>
</dbReference>
<keyword evidence="1" id="KW-1133">Transmembrane helix</keyword>
<dbReference type="EMBL" id="VLKI01000005">
    <property type="protein sequence ID" value="TWH87481.1"/>
    <property type="molecule type" value="Genomic_DNA"/>
</dbReference>
<reference evidence="2 3" key="1">
    <citation type="journal article" date="2015" name="Stand. Genomic Sci.">
        <title>Genomic Encyclopedia of Bacterial and Archaeal Type Strains, Phase III: the genomes of soil and plant-associated and newly described type strains.</title>
        <authorList>
            <person name="Whitman W.B."/>
            <person name="Woyke T."/>
            <person name="Klenk H.P."/>
            <person name="Zhou Y."/>
            <person name="Lilburn T.G."/>
            <person name="Beck B.J."/>
            <person name="De Vos P."/>
            <person name="Vandamme P."/>
            <person name="Eisen J.A."/>
            <person name="Garrity G."/>
            <person name="Hugenholtz P."/>
            <person name="Kyrpides N.C."/>
        </authorList>
    </citation>
    <scope>NUCLEOTIDE SEQUENCE [LARGE SCALE GENOMIC DNA]</scope>
    <source>
        <strain evidence="2 3">CGMCC 1.10115</strain>
    </source>
</reference>
<dbReference type="RefSeq" id="WP_144542600.1">
    <property type="nucleotide sequence ID" value="NZ_CBCSDC010000002.1"/>
</dbReference>
<evidence type="ECO:0000313" key="2">
    <source>
        <dbReference type="EMBL" id="TWH87481.1"/>
    </source>
</evidence>